<dbReference type="STRING" id="1352936.M878_02160"/>
<accession>V6KW90</accession>
<evidence type="ECO:0000256" key="1">
    <source>
        <dbReference type="SAM" id="MobiDB-lite"/>
    </source>
</evidence>
<dbReference type="AlphaFoldDB" id="V6KW90"/>
<name>V6KW90_STRRC</name>
<dbReference type="PATRIC" id="fig|1352936.5.peg.478"/>
<keyword evidence="3" id="KW-1185">Reference proteome</keyword>
<feature type="region of interest" description="Disordered" evidence="1">
    <location>
        <begin position="1"/>
        <end position="38"/>
    </location>
</feature>
<organism evidence="2 3">
    <name type="scientific">Streptomyces roseochromogenus subsp. oscitans DS 12.976</name>
    <dbReference type="NCBI Taxonomy" id="1352936"/>
    <lineage>
        <taxon>Bacteria</taxon>
        <taxon>Bacillati</taxon>
        <taxon>Actinomycetota</taxon>
        <taxon>Actinomycetes</taxon>
        <taxon>Kitasatosporales</taxon>
        <taxon>Streptomycetaceae</taxon>
        <taxon>Streptomyces</taxon>
    </lineage>
</organism>
<sequence>MDEASPGARSHRRVGGATFPTAGEGVSYQEKHEQNEPL</sequence>
<dbReference type="HOGENOM" id="CLU_3333725_0_0_11"/>
<dbReference type="EMBL" id="AWQX01000010">
    <property type="protein sequence ID" value="EST36407.1"/>
    <property type="molecule type" value="Genomic_DNA"/>
</dbReference>
<dbReference type="Proteomes" id="UP000017984">
    <property type="component" value="Chromosome"/>
</dbReference>
<evidence type="ECO:0000313" key="2">
    <source>
        <dbReference type="EMBL" id="EST36407.1"/>
    </source>
</evidence>
<comment type="caution">
    <text evidence="2">The sequence shown here is derived from an EMBL/GenBank/DDBJ whole genome shotgun (WGS) entry which is preliminary data.</text>
</comment>
<proteinExistence type="predicted"/>
<gene>
    <name evidence="2" type="ORF">M878_02160</name>
</gene>
<protein>
    <submittedName>
        <fullName evidence="2">Uncharacterized protein</fullName>
    </submittedName>
</protein>
<feature type="compositionally biased region" description="Basic and acidic residues" evidence="1">
    <location>
        <begin position="29"/>
        <end position="38"/>
    </location>
</feature>
<evidence type="ECO:0000313" key="3">
    <source>
        <dbReference type="Proteomes" id="UP000017984"/>
    </source>
</evidence>
<reference evidence="2 3" key="1">
    <citation type="journal article" date="2014" name="Genome Announc.">
        <title>Draft Genome Sequence of Streptomyces roseochromogenes subsp. oscitans DS 12.976, Producer of the Aminocoumarin Antibiotic Clorobiocin.</title>
        <authorList>
            <person name="Ruckert C."/>
            <person name="Kalinowski J."/>
            <person name="Heide L."/>
            <person name="Apel A.K."/>
        </authorList>
    </citation>
    <scope>NUCLEOTIDE SEQUENCE [LARGE SCALE GENOMIC DNA]</scope>
    <source>
        <strain evidence="2 3">DS 12.976</strain>
    </source>
</reference>